<accession>A0AAW1T6H2</accession>
<gene>
    <name evidence="6" type="ORF">WJX84_008118</name>
</gene>
<dbReference type="EMBL" id="JALJOV010000337">
    <property type="protein sequence ID" value="KAK9864576.1"/>
    <property type="molecule type" value="Genomic_DNA"/>
</dbReference>
<feature type="compositionally biased region" description="Low complexity" evidence="5">
    <location>
        <begin position="11"/>
        <end position="36"/>
    </location>
</feature>
<dbReference type="GO" id="GO:0031267">
    <property type="term" value="F:small GTPase binding"/>
    <property type="evidence" value="ECO:0007669"/>
    <property type="project" value="TreeGrafter"/>
</dbReference>
<sequence length="528" mass="56724">MAQLTKWHPHLASPEAAEAELEQQLQQARALGQRSQAELDKHKAAAASAAPAPMQPGMDVSKHQQLLQQLQEAEAGAAAVAAERDHAKQQLSRLKAQMVAEQEEEEGGLQWRIDAEVRLALQEAQAGEAGRLADLQARAAALEAALDQARSHEAKLEADVKAWQEALPARDMEIQNLQVALGELTYESEARDRSRLDLKVARAEVLSLESKLAAIQAGLLEAKSDAEASKAESFQLRGAQAQQQELILCMQDEMGMLRRVVRDNMKRLSALDDPGSALVDRRIVVKLLVTYFEREQASEVLQLMARILGFSEEDMRRIRAAKQAPSGILRAVAAAPFGFMRRNPPLAPVSSPTASQASGGGLQGGQGDKESISDQWIDFLLRQAQAAAAEDDRMQLASASGPAPQPGAVPASSQGVQDQSQPAGGALSAPRDALEMMASSPPGGFAASSSSPFQPPILPASPATQPPGPPAPFWIAATGRWRSKPLFLEYLLRRPILPAATCVISSIDTRLAFLTFKQKCSGQAKAWP</sequence>
<feature type="region of interest" description="Disordered" evidence="5">
    <location>
        <begin position="343"/>
        <end position="369"/>
    </location>
</feature>
<dbReference type="AlphaFoldDB" id="A0AAW1T6H2"/>
<evidence type="ECO:0000256" key="2">
    <source>
        <dbReference type="ARBA" id="ARBA00023034"/>
    </source>
</evidence>
<organism evidence="6 7">
    <name type="scientific">Apatococcus fuscideae</name>
    <dbReference type="NCBI Taxonomy" id="2026836"/>
    <lineage>
        <taxon>Eukaryota</taxon>
        <taxon>Viridiplantae</taxon>
        <taxon>Chlorophyta</taxon>
        <taxon>core chlorophytes</taxon>
        <taxon>Trebouxiophyceae</taxon>
        <taxon>Chlorellales</taxon>
        <taxon>Chlorellaceae</taxon>
        <taxon>Apatococcus</taxon>
    </lineage>
</organism>
<feature type="coiled-coil region" evidence="4">
    <location>
        <begin position="132"/>
        <end position="166"/>
    </location>
</feature>
<name>A0AAW1T6H2_9CHLO</name>
<feature type="region of interest" description="Disordered" evidence="5">
    <location>
        <begin position="1"/>
        <end position="58"/>
    </location>
</feature>
<keyword evidence="3 4" id="KW-0175">Coiled coil</keyword>
<evidence type="ECO:0000256" key="1">
    <source>
        <dbReference type="ARBA" id="ARBA00004555"/>
    </source>
</evidence>
<comment type="subcellular location">
    <subcellularLocation>
        <location evidence="1">Golgi apparatus</location>
    </subcellularLocation>
</comment>
<dbReference type="PANTHER" id="PTHR18921">
    <property type="entry name" value="MYOSIN HEAVY CHAIN - RELATED"/>
    <property type="match status" value="1"/>
</dbReference>
<dbReference type="Proteomes" id="UP001485043">
    <property type="component" value="Unassembled WGS sequence"/>
</dbReference>
<dbReference type="GO" id="GO:0007030">
    <property type="term" value="P:Golgi organization"/>
    <property type="evidence" value="ECO:0007669"/>
    <property type="project" value="TreeGrafter"/>
</dbReference>
<dbReference type="GO" id="GO:0005794">
    <property type="term" value="C:Golgi apparatus"/>
    <property type="evidence" value="ECO:0007669"/>
    <property type="project" value="UniProtKB-SubCell"/>
</dbReference>
<feature type="region of interest" description="Disordered" evidence="5">
    <location>
        <begin position="391"/>
        <end position="465"/>
    </location>
</feature>
<evidence type="ECO:0000256" key="5">
    <source>
        <dbReference type="SAM" id="MobiDB-lite"/>
    </source>
</evidence>
<feature type="compositionally biased region" description="Pro residues" evidence="5">
    <location>
        <begin position="453"/>
        <end position="465"/>
    </location>
</feature>
<evidence type="ECO:0000256" key="3">
    <source>
        <dbReference type="ARBA" id="ARBA00023054"/>
    </source>
</evidence>
<evidence type="ECO:0008006" key="8">
    <source>
        <dbReference type="Google" id="ProtNLM"/>
    </source>
</evidence>
<protein>
    <recommendedName>
        <fullName evidence="8">GRIP domain-containing protein</fullName>
    </recommendedName>
</protein>
<keyword evidence="2" id="KW-0333">Golgi apparatus</keyword>
<dbReference type="GO" id="GO:0006888">
    <property type="term" value="P:endoplasmic reticulum to Golgi vesicle-mediated transport"/>
    <property type="evidence" value="ECO:0007669"/>
    <property type="project" value="TreeGrafter"/>
</dbReference>
<evidence type="ECO:0000313" key="7">
    <source>
        <dbReference type="Proteomes" id="UP001485043"/>
    </source>
</evidence>
<keyword evidence="7" id="KW-1185">Reference proteome</keyword>
<feature type="compositionally biased region" description="Low complexity" evidence="5">
    <location>
        <begin position="397"/>
        <end position="414"/>
    </location>
</feature>
<evidence type="ECO:0000313" key="6">
    <source>
        <dbReference type="EMBL" id="KAK9864576.1"/>
    </source>
</evidence>
<reference evidence="6 7" key="1">
    <citation type="journal article" date="2024" name="Nat. Commun.">
        <title>Phylogenomics reveals the evolutionary origins of lichenization in chlorophyte algae.</title>
        <authorList>
            <person name="Puginier C."/>
            <person name="Libourel C."/>
            <person name="Otte J."/>
            <person name="Skaloud P."/>
            <person name="Haon M."/>
            <person name="Grisel S."/>
            <person name="Petersen M."/>
            <person name="Berrin J.G."/>
            <person name="Delaux P.M."/>
            <person name="Dal Grande F."/>
            <person name="Keller J."/>
        </authorList>
    </citation>
    <scope>NUCLEOTIDE SEQUENCE [LARGE SCALE GENOMIC DNA]</scope>
    <source>
        <strain evidence="6 7">SAG 2523</strain>
    </source>
</reference>
<evidence type="ECO:0000256" key="4">
    <source>
        <dbReference type="SAM" id="Coils"/>
    </source>
</evidence>
<dbReference type="PANTHER" id="PTHR18921:SF2">
    <property type="entry name" value="THYROID RECEPTOR-INTERACTING PROTEIN 11"/>
    <property type="match status" value="1"/>
</dbReference>
<feature type="compositionally biased region" description="Low complexity" evidence="5">
    <location>
        <begin position="438"/>
        <end position="452"/>
    </location>
</feature>
<comment type="caution">
    <text evidence="6">The sequence shown here is derived from an EMBL/GenBank/DDBJ whole genome shotgun (WGS) entry which is preliminary data.</text>
</comment>
<feature type="coiled-coil region" evidence="4">
    <location>
        <begin position="63"/>
        <end position="104"/>
    </location>
</feature>
<proteinExistence type="predicted"/>